<organism evidence="9 10">
    <name type="scientific">Crotalaria pallida</name>
    <name type="common">Smooth rattlebox</name>
    <name type="synonym">Crotalaria striata</name>
    <dbReference type="NCBI Taxonomy" id="3830"/>
    <lineage>
        <taxon>Eukaryota</taxon>
        <taxon>Viridiplantae</taxon>
        <taxon>Streptophyta</taxon>
        <taxon>Embryophyta</taxon>
        <taxon>Tracheophyta</taxon>
        <taxon>Spermatophyta</taxon>
        <taxon>Magnoliopsida</taxon>
        <taxon>eudicotyledons</taxon>
        <taxon>Gunneridae</taxon>
        <taxon>Pentapetalae</taxon>
        <taxon>rosids</taxon>
        <taxon>fabids</taxon>
        <taxon>Fabales</taxon>
        <taxon>Fabaceae</taxon>
        <taxon>Papilionoideae</taxon>
        <taxon>50 kb inversion clade</taxon>
        <taxon>genistoids sensu lato</taxon>
        <taxon>core genistoids</taxon>
        <taxon>Crotalarieae</taxon>
        <taxon>Crotalaria</taxon>
    </lineage>
</organism>
<keyword evidence="2" id="KW-0813">Transport</keyword>
<evidence type="ECO:0000256" key="7">
    <source>
        <dbReference type="SAM" id="Phobius"/>
    </source>
</evidence>
<feature type="transmembrane region" description="Helical" evidence="7">
    <location>
        <begin position="260"/>
        <end position="284"/>
    </location>
</feature>
<feature type="transmembrane region" description="Helical" evidence="7">
    <location>
        <begin position="227"/>
        <end position="248"/>
    </location>
</feature>
<keyword evidence="5 7" id="KW-1133">Transmembrane helix</keyword>
<feature type="transmembrane region" description="Helical" evidence="7">
    <location>
        <begin position="369"/>
        <end position="390"/>
    </location>
</feature>
<name>A0AAN9F3D7_CROPI</name>
<evidence type="ECO:0000256" key="6">
    <source>
        <dbReference type="ARBA" id="ARBA00023136"/>
    </source>
</evidence>
<dbReference type="Pfam" id="PF01490">
    <property type="entry name" value="Aa_trans"/>
    <property type="match status" value="1"/>
</dbReference>
<feature type="transmembrane region" description="Helical" evidence="7">
    <location>
        <begin position="152"/>
        <end position="172"/>
    </location>
</feature>
<keyword evidence="4" id="KW-0029">Amino-acid transport</keyword>
<feature type="transmembrane region" description="Helical" evidence="7">
    <location>
        <begin position="402"/>
        <end position="427"/>
    </location>
</feature>
<comment type="caution">
    <text evidence="9">The sequence shown here is derived from an EMBL/GenBank/DDBJ whole genome shotgun (WGS) entry which is preliminary data.</text>
</comment>
<sequence length="430" mass="46804">MAQDSSPMNVPFLEEWRQHEHSDVEKELNNCDPSSNTKTVTFFRTCLNGVNALSGVGILSIPYALATGGWLSLVLLFVIAMTTFYSGLLIKRCMDMTTCEIRSYPDIGEAAFGKIGRLIVQATMYTELYIVAAEFLILEGDNLDNLFPNAEINIAGIVIGGKHLFVIFAGLLIMPTVWLDDLSLLSYVSASGVLASAIFICSVFFTASFDKSHASEGKGSLINWSGIPTAASLYAFCYCAHPVFPNLYNSMRNKHQFSNVLLVCFMVSTAGYAFVAIIGYLMYGADVESQITLNLPKNIISSHVAIYTTLVNPISKYALMVTPVTNALKGLLPKQHKSRFITNLISTTLVISTVIVALTIPFFGYLSSLVGAFLSVTASILLPCSCYLKISGTYNKFGIETVAIATIILLGVVIGIFGTWTSLVQIIEHM</sequence>
<evidence type="ECO:0000256" key="2">
    <source>
        <dbReference type="ARBA" id="ARBA00022448"/>
    </source>
</evidence>
<protein>
    <recommendedName>
        <fullName evidence="8">Amino acid transporter transmembrane domain-containing protein</fullName>
    </recommendedName>
</protein>
<dbReference type="GO" id="GO:0005774">
    <property type="term" value="C:vacuolar membrane"/>
    <property type="evidence" value="ECO:0007669"/>
    <property type="project" value="TreeGrafter"/>
</dbReference>
<evidence type="ECO:0000256" key="1">
    <source>
        <dbReference type="ARBA" id="ARBA00004141"/>
    </source>
</evidence>
<evidence type="ECO:0000313" key="9">
    <source>
        <dbReference type="EMBL" id="KAK7268977.1"/>
    </source>
</evidence>
<gene>
    <name evidence="9" type="ORF">RIF29_21689</name>
</gene>
<feature type="transmembrane region" description="Helical" evidence="7">
    <location>
        <begin position="111"/>
        <end position="132"/>
    </location>
</feature>
<feature type="domain" description="Amino acid transporter transmembrane" evidence="8">
    <location>
        <begin position="39"/>
        <end position="422"/>
    </location>
</feature>
<keyword evidence="6 7" id="KW-0472">Membrane</keyword>
<feature type="transmembrane region" description="Helical" evidence="7">
    <location>
        <begin position="45"/>
        <end position="64"/>
    </location>
</feature>
<dbReference type="Proteomes" id="UP001372338">
    <property type="component" value="Unassembled WGS sequence"/>
</dbReference>
<proteinExistence type="predicted"/>
<feature type="transmembrane region" description="Helical" evidence="7">
    <location>
        <begin position="70"/>
        <end position="90"/>
    </location>
</feature>
<feature type="transmembrane region" description="Helical" evidence="7">
    <location>
        <begin position="304"/>
        <end position="328"/>
    </location>
</feature>
<dbReference type="PANTHER" id="PTHR22950:SF705">
    <property type="entry name" value="AMINO ACID TRANSPORTER AVT1I-LIKE"/>
    <property type="match status" value="1"/>
</dbReference>
<dbReference type="GO" id="GO:0015179">
    <property type="term" value="F:L-amino acid transmembrane transporter activity"/>
    <property type="evidence" value="ECO:0007669"/>
    <property type="project" value="TreeGrafter"/>
</dbReference>
<evidence type="ECO:0000256" key="5">
    <source>
        <dbReference type="ARBA" id="ARBA00022989"/>
    </source>
</evidence>
<keyword evidence="10" id="KW-1185">Reference proteome</keyword>
<feature type="transmembrane region" description="Helical" evidence="7">
    <location>
        <begin position="340"/>
        <end position="363"/>
    </location>
</feature>
<keyword evidence="3 7" id="KW-0812">Transmembrane</keyword>
<reference evidence="9 10" key="1">
    <citation type="submission" date="2024-01" db="EMBL/GenBank/DDBJ databases">
        <title>The genomes of 5 underutilized Papilionoideae crops provide insights into root nodulation and disease resistanc.</title>
        <authorList>
            <person name="Yuan L."/>
        </authorList>
    </citation>
    <scope>NUCLEOTIDE SEQUENCE [LARGE SCALE GENOMIC DNA]</scope>
    <source>
        <strain evidence="9">ZHUSHIDOU_FW_LH</strain>
        <tissue evidence="9">Leaf</tissue>
    </source>
</reference>
<feature type="transmembrane region" description="Helical" evidence="7">
    <location>
        <begin position="184"/>
        <end position="207"/>
    </location>
</feature>
<dbReference type="InterPro" id="IPR013057">
    <property type="entry name" value="AA_transpt_TM"/>
</dbReference>
<evidence type="ECO:0000256" key="4">
    <source>
        <dbReference type="ARBA" id="ARBA00022970"/>
    </source>
</evidence>
<evidence type="ECO:0000259" key="8">
    <source>
        <dbReference type="Pfam" id="PF01490"/>
    </source>
</evidence>
<accession>A0AAN9F3D7</accession>
<dbReference type="EMBL" id="JAYWIO010000004">
    <property type="protein sequence ID" value="KAK7268977.1"/>
    <property type="molecule type" value="Genomic_DNA"/>
</dbReference>
<comment type="subcellular location">
    <subcellularLocation>
        <location evidence="1">Membrane</location>
        <topology evidence="1">Multi-pass membrane protein</topology>
    </subcellularLocation>
</comment>
<dbReference type="AlphaFoldDB" id="A0AAN9F3D7"/>
<dbReference type="PANTHER" id="PTHR22950">
    <property type="entry name" value="AMINO ACID TRANSPORTER"/>
    <property type="match status" value="1"/>
</dbReference>
<evidence type="ECO:0000256" key="3">
    <source>
        <dbReference type="ARBA" id="ARBA00022692"/>
    </source>
</evidence>
<evidence type="ECO:0000313" key="10">
    <source>
        <dbReference type="Proteomes" id="UP001372338"/>
    </source>
</evidence>